<dbReference type="CDD" id="cd08513">
    <property type="entry name" value="PBP2_thermophilic_Hb8_like"/>
    <property type="match status" value="1"/>
</dbReference>
<organism evidence="2 3">
    <name type="scientific">Enterovibrio qingdaonensis</name>
    <dbReference type="NCBI Taxonomy" id="2899818"/>
    <lineage>
        <taxon>Bacteria</taxon>
        <taxon>Pseudomonadati</taxon>
        <taxon>Pseudomonadota</taxon>
        <taxon>Gammaproteobacteria</taxon>
        <taxon>Vibrionales</taxon>
        <taxon>Vibrionaceae</taxon>
        <taxon>Enterovibrio</taxon>
    </lineage>
</organism>
<dbReference type="SUPFAM" id="SSF53850">
    <property type="entry name" value="Periplasmic binding protein-like II"/>
    <property type="match status" value="1"/>
</dbReference>
<dbReference type="Gene3D" id="3.90.76.10">
    <property type="entry name" value="Dipeptide-binding Protein, Domain 1"/>
    <property type="match status" value="1"/>
</dbReference>
<sequence>MIRLGVFKQRILRGFAVLILSFAFSPLNAETLKIGVSQYPTGLNPILDSSVVGSYVQSAYWRPMMIYGKEWQPICHLCVQVPTFENGLAKKVILDDGREGIELTVQLKDEIFWADGMPVTTKDVLLGYQISTDKRVKGNPGYEEDQTIESLSILDDKRLKVLLNKRVFNYRTFVPSAIPDHIEGDIYRADPENYDKKTKYVTAPETPGLYNGPYRLGKYATGSFINVVRNPHWKGMTPYFDSVSFKTVGNTAALEAHLLSGSVDMIAGESGLTLDQVLRLEDRLGSKYQFIYEPGLLYEHLDVNLDNPHLSKKAFRKGLLYSIDRQLLVDKLFEGKQILAHTDTSPRDIGFTEDVVTYSYDPKKAKEQFELAGYSIKNGKLVDEDGQAVQLELMSTAGNKTRELVQQVLQSQWKQMGIQVTINNQPARVFFGQTLKERKHTGLALFAWYSAPESPPESTLHSENIPTKANNWGGQNYAAYNNPKMDALLDEIEVALDQEIREGLFADIQRIYAEDLPALPLYFRSDSFVLPLWLKGVTPTGHMFPSTHWIEEWHRAGN</sequence>
<reference evidence="2" key="1">
    <citation type="submission" date="2021-12" db="EMBL/GenBank/DDBJ databases">
        <title>Enterovibrio ZSDZ35 sp. nov. and Enterovibrio ZSDZ42 sp. nov., isolated from coastal seawater in Qingdao.</title>
        <authorList>
            <person name="Zhang P."/>
        </authorList>
    </citation>
    <scope>NUCLEOTIDE SEQUENCE</scope>
    <source>
        <strain evidence="2">ZSDZ35</strain>
    </source>
</reference>
<dbReference type="InterPro" id="IPR000914">
    <property type="entry name" value="SBP_5_dom"/>
</dbReference>
<dbReference type="Gene3D" id="3.10.105.10">
    <property type="entry name" value="Dipeptide-binding Protein, Domain 3"/>
    <property type="match status" value="1"/>
</dbReference>
<dbReference type="InterPro" id="IPR030678">
    <property type="entry name" value="Peptide/Ni-bd"/>
</dbReference>
<dbReference type="PIRSF" id="PIRSF002741">
    <property type="entry name" value="MppA"/>
    <property type="match status" value="1"/>
</dbReference>
<dbReference type="PANTHER" id="PTHR30290">
    <property type="entry name" value="PERIPLASMIC BINDING COMPONENT OF ABC TRANSPORTER"/>
    <property type="match status" value="1"/>
</dbReference>
<accession>A0ABT5QP91</accession>
<name>A0ABT5QP91_9GAMM</name>
<dbReference type="InterPro" id="IPR039424">
    <property type="entry name" value="SBP_5"/>
</dbReference>
<dbReference type="Proteomes" id="UP001149821">
    <property type="component" value="Unassembled WGS sequence"/>
</dbReference>
<dbReference type="EMBL" id="JAJUBB010000013">
    <property type="protein sequence ID" value="MDD1782813.1"/>
    <property type="molecule type" value="Genomic_DNA"/>
</dbReference>
<proteinExistence type="predicted"/>
<evidence type="ECO:0000313" key="2">
    <source>
        <dbReference type="EMBL" id="MDD1782813.1"/>
    </source>
</evidence>
<gene>
    <name evidence="2" type="ORF">LRP49_16695</name>
</gene>
<feature type="domain" description="Solute-binding protein family 5" evidence="1">
    <location>
        <begin position="85"/>
        <end position="458"/>
    </location>
</feature>
<dbReference type="Pfam" id="PF00496">
    <property type="entry name" value="SBP_bac_5"/>
    <property type="match status" value="1"/>
</dbReference>
<protein>
    <submittedName>
        <fullName evidence="2">Peptide ABC transporter substrate-binding protein</fullName>
    </submittedName>
</protein>
<evidence type="ECO:0000313" key="3">
    <source>
        <dbReference type="Proteomes" id="UP001149821"/>
    </source>
</evidence>
<comment type="caution">
    <text evidence="2">The sequence shown here is derived from an EMBL/GenBank/DDBJ whole genome shotgun (WGS) entry which is preliminary data.</text>
</comment>
<dbReference type="Gene3D" id="3.40.190.10">
    <property type="entry name" value="Periplasmic binding protein-like II"/>
    <property type="match status" value="1"/>
</dbReference>
<evidence type="ECO:0000259" key="1">
    <source>
        <dbReference type="Pfam" id="PF00496"/>
    </source>
</evidence>
<keyword evidence="3" id="KW-1185">Reference proteome</keyword>